<keyword evidence="1" id="KW-0732">Signal</keyword>
<evidence type="ECO:0000256" key="1">
    <source>
        <dbReference type="SAM" id="SignalP"/>
    </source>
</evidence>
<evidence type="ECO:0000313" key="3">
    <source>
        <dbReference type="Proteomes" id="UP000223913"/>
    </source>
</evidence>
<keyword evidence="3" id="KW-1185">Reference proteome</keyword>
<dbReference type="Proteomes" id="UP000223913">
    <property type="component" value="Unassembled WGS sequence"/>
</dbReference>
<gene>
    <name evidence="2" type="ORF">CRP01_28075</name>
</gene>
<evidence type="ECO:0000313" key="2">
    <source>
        <dbReference type="EMBL" id="PHN03254.1"/>
    </source>
</evidence>
<dbReference type="OrthoDB" id="1495249at2"/>
<comment type="caution">
    <text evidence="2">The sequence shown here is derived from an EMBL/GenBank/DDBJ whole genome shotgun (WGS) entry which is preliminary data.</text>
</comment>
<evidence type="ECO:0008006" key="4">
    <source>
        <dbReference type="Google" id="ProtNLM"/>
    </source>
</evidence>
<proteinExistence type="predicted"/>
<dbReference type="AlphaFoldDB" id="A0A2D0N422"/>
<dbReference type="RefSeq" id="WP_099153383.1">
    <property type="nucleotide sequence ID" value="NZ_PDUD01000033.1"/>
</dbReference>
<protein>
    <recommendedName>
        <fullName evidence="4">T9SS type A sorting domain-containing protein</fullName>
    </recommendedName>
</protein>
<sequence length="120" mass="13686">MKIFKSFFVLALMAMTLNASASNEPTGELRLKSHVVESNVVVLQLYNLQQEKTKVSILSLDGETAYFTDYIRNHNGYIRKINLEELTDGRYMIQVEQNEQSKTQVILVRDSKVQLSSVKG</sequence>
<name>A0A2D0N422_FLAN2</name>
<dbReference type="InterPro" id="IPR026444">
    <property type="entry name" value="Secre_tail"/>
</dbReference>
<feature type="signal peptide" evidence="1">
    <location>
        <begin position="1"/>
        <end position="21"/>
    </location>
</feature>
<dbReference type="NCBIfam" id="TIGR04183">
    <property type="entry name" value="Por_Secre_tail"/>
    <property type="match status" value="1"/>
</dbReference>
<reference evidence="2 3" key="1">
    <citation type="submission" date="2017-10" db="EMBL/GenBank/DDBJ databases">
        <title>The draft genome sequence of Lewinella nigricans NBRC 102662.</title>
        <authorList>
            <person name="Wang K."/>
        </authorList>
    </citation>
    <scope>NUCLEOTIDE SEQUENCE [LARGE SCALE GENOMIC DNA]</scope>
    <source>
        <strain evidence="2 3">NBRC 102662</strain>
    </source>
</reference>
<organism evidence="2 3">
    <name type="scientific">Flavilitoribacter nigricans (strain ATCC 23147 / DSM 23189 / NBRC 102662 / NCIMB 1420 / SS-2)</name>
    <name type="common">Lewinella nigricans</name>
    <dbReference type="NCBI Taxonomy" id="1122177"/>
    <lineage>
        <taxon>Bacteria</taxon>
        <taxon>Pseudomonadati</taxon>
        <taxon>Bacteroidota</taxon>
        <taxon>Saprospiria</taxon>
        <taxon>Saprospirales</taxon>
        <taxon>Lewinellaceae</taxon>
        <taxon>Flavilitoribacter</taxon>
    </lineage>
</organism>
<feature type="chain" id="PRO_5012542164" description="T9SS type A sorting domain-containing protein" evidence="1">
    <location>
        <begin position="22"/>
        <end position="120"/>
    </location>
</feature>
<dbReference type="EMBL" id="PDUD01000033">
    <property type="protein sequence ID" value="PHN03254.1"/>
    <property type="molecule type" value="Genomic_DNA"/>
</dbReference>
<accession>A0A2D0N422</accession>